<dbReference type="AlphaFoldDB" id="W7YGT7"/>
<dbReference type="InterPro" id="IPR024455">
    <property type="entry name" value="Phage_capsid"/>
</dbReference>
<proteinExistence type="predicted"/>
<protein>
    <submittedName>
        <fullName evidence="4">Phage capsid protein</fullName>
    </submittedName>
</protein>
<dbReference type="OrthoDB" id="85826at2"/>
<evidence type="ECO:0000313" key="5">
    <source>
        <dbReference type="Proteomes" id="UP000019364"/>
    </source>
</evidence>
<feature type="domain" description="Phage capsid-like C-terminal" evidence="3">
    <location>
        <begin position="120"/>
        <end position="385"/>
    </location>
</feature>
<dbReference type="SUPFAM" id="SSF56563">
    <property type="entry name" value="Major capsid protein gp5"/>
    <property type="match status" value="1"/>
</dbReference>
<gene>
    <name evidence="4" type="ORF">JCM16418_795</name>
</gene>
<feature type="region of interest" description="Disordered" evidence="2">
    <location>
        <begin position="42"/>
        <end position="76"/>
    </location>
</feature>
<evidence type="ECO:0000256" key="2">
    <source>
        <dbReference type="SAM" id="MobiDB-lite"/>
    </source>
</evidence>
<organism evidence="4 5">
    <name type="scientific">Paenibacillus pini JCM 16418</name>
    <dbReference type="NCBI Taxonomy" id="1236976"/>
    <lineage>
        <taxon>Bacteria</taxon>
        <taxon>Bacillati</taxon>
        <taxon>Bacillota</taxon>
        <taxon>Bacilli</taxon>
        <taxon>Bacillales</taxon>
        <taxon>Paenibacillaceae</taxon>
        <taxon>Paenibacillus</taxon>
    </lineage>
</organism>
<name>W7YGT7_9BACL</name>
<reference evidence="4 5" key="1">
    <citation type="journal article" date="2014" name="Genome Announc.">
        <title>Draft Genome Sequence of Paenibacillus pini JCM 16418T, Isolated from the Rhizosphere of Pine Tree.</title>
        <authorList>
            <person name="Yuki M."/>
            <person name="Oshima K."/>
            <person name="Suda W."/>
            <person name="Oshida Y."/>
            <person name="Kitamura K."/>
            <person name="Iida Y."/>
            <person name="Hattori M."/>
            <person name="Ohkuma M."/>
        </authorList>
    </citation>
    <scope>NUCLEOTIDE SEQUENCE [LARGE SCALE GENOMIC DNA]</scope>
    <source>
        <strain evidence="4 5">JCM 16418</strain>
    </source>
</reference>
<dbReference type="EMBL" id="BAVZ01000002">
    <property type="protein sequence ID" value="GAF06813.1"/>
    <property type="molecule type" value="Genomic_DNA"/>
</dbReference>
<dbReference type="Proteomes" id="UP000019364">
    <property type="component" value="Unassembled WGS sequence"/>
</dbReference>
<feature type="compositionally biased region" description="Basic and acidic residues" evidence="2">
    <location>
        <begin position="64"/>
        <end position="76"/>
    </location>
</feature>
<evidence type="ECO:0000313" key="4">
    <source>
        <dbReference type="EMBL" id="GAF06813.1"/>
    </source>
</evidence>
<keyword evidence="5" id="KW-1185">Reference proteome</keyword>
<dbReference type="STRING" id="1236976.JCM16418_795"/>
<sequence>MDPKERELRQKLAAKLEEARTLAGEGKLDEARSAKDAAQALRSQIDLMKEMRELDVPGQTNPAEPEKRDRDETPDKAVEYRNAFLKELRNKPLNSVERSLIDEAIEEVRVGMQGGADEDGGLIVPKDIQTMIHEKKRQFVSLESYVTVEPVSTRSGSRVIEKNADITPFAEITELTDLDDMDNPKFKPISYAIKDRGGILPISNTLLQDTDQNLMNYISNWIAKKSVVTRNKLILDLLKAKTKVAVADQDAIKKILNVDLDPSISLGAIILTNQDGFNFLDQQKDGDGRSLLQPNPTLPTQKLLFGKPVVVIGNRWLPTTGTTVKKAPVIIGDLKEAVVLFDRQQYSIASTNVGGKAFGRNSTDVRAIQREDVKEFDEDAIVYGELTI</sequence>
<comment type="subcellular location">
    <subcellularLocation>
        <location evidence="1">Virion</location>
    </subcellularLocation>
</comment>
<comment type="caution">
    <text evidence="4">The sequence shown here is derived from an EMBL/GenBank/DDBJ whole genome shotgun (WGS) entry which is preliminary data.</text>
</comment>
<dbReference type="NCBIfam" id="TIGR01554">
    <property type="entry name" value="major_cap_HK97"/>
    <property type="match status" value="1"/>
</dbReference>
<dbReference type="Pfam" id="PF05065">
    <property type="entry name" value="Phage_capsid"/>
    <property type="match status" value="1"/>
</dbReference>
<dbReference type="InterPro" id="IPR054612">
    <property type="entry name" value="Phage_capsid-like_C"/>
</dbReference>
<evidence type="ECO:0000256" key="1">
    <source>
        <dbReference type="ARBA" id="ARBA00004328"/>
    </source>
</evidence>
<dbReference type="RefSeq" id="WP_036646318.1">
    <property type="nucleotide sequence ID" value="NZ_BAVZ01000002.1"/>
</dbReference>
<evidence type="ECO:0000259" key="3">
    <source>
        <dbReference type="Pfam" id="PF05065"/>
    </source>
</evidence>
<accession>W7YGT7</accession>
<dbReference type="eggNOG" id="COG4653">
    <property type="taxonomic scope" value="Bacteria"/>
</dbReference>